<evidence type="ECO:0000313" key="1">
    <source>
        <dbReference type="EMBL" id="CAG2228201.1"/>
    </source>
</evidence>
<comment type="caution">
    <text evidence="1">The sequence shown here is derived from an EMBL/GenBank/DDBJ whole genome shotgun (WGS) entry which is preliminary data.</text>
</comment>
<protein>
    <submittedName>
        <fullName evidence="1">Uncharacterized protein</fullName>
    </submittedName>
</protein>
<organism evidence="1 2">
    <name type="scientific">Mytilus edulis</name>
    <name type="common">Blue mussel</name>
    <dbReference type="NCBI Taxonomy" id="6550"/>
    <lineage>
        <taxon>Eukaryota</taxon>
        <taxon>Metazoa</taxon>
        <taxon>Spiralia</taxon>
        <taxon>Lophotrochozoa</taxon>
        <taxon>Mollusca</taxon>
        <taxon>Bivalvia</taxon>
        <taxon>Autobranchia</taxon>
        <taxon>Pteriomorphia</taxon>
        <taxon>Mytilida</taxon>
        <taxon>Mytiloidea</taxon>
        <taxon>Mytilidae</taxon>
        <taxon>Mytilinae</taxon>
        <taxon>Mytilus</taxon>
    </lineage>
</organism>
<evidence type="ECO:0000313" key="2">
    <source>
        <dbReference type="Proteomes" id="UP000683360"/>
    </source>
</evidence>
<keyword evidence="2" id="KW-1185">Reference proteome</keyword>
<accession>A0A8S3T9N5</accession>
<dbReference type="Proteomes" id="UP000683360">
    <property type="component" value="Unassembled WGS sequence"/>
</dbReference>
<name>A0A8S3T9N5_MYTED</name>
<proteinExistence type="predicted"/>
<reference evidence="1" key="1">
    <citation type="submission" date="2021-03" db="EMBL/GenBank/DDBJ databases">
        <authorList>
            <person name="Bekaert M."/>
        </authorList>
    </citation>
    <scope>NUCLEOTIDE SEQUENCE</scope>
</reference>
<dbReference type="OrthoDB" id="6151690at2759"/>
<gene>
    <name evidence="1" type="ORF">MEDL_41172</name>
</gene>
<dbReference type="EMBL" id="CAJPWZ010001991">
    <property type="protein sequence ID" value="CAG2228201.1"/>
    <property type="molecule type" value="Genomic_DNA"/>
</dbReference>
<sequence>MENIESVISSPTDDNINVQIMPDIVSINSEQSFMSQHLFEEDAFCLGNTTTPTVEPVHCQPSDDGPSEMCIGSVPRLSAHNRPISRALSQNHYTFEGLPVLLQILSVNSLFYNTCHDRYTFNDYFLPNADKQKPSTAILKQYIWNFRTELPYMLSLFVRRDYDDVRRVWGEIIGHSERRNFYGLAAGAYLDTTTFQQLIDDFTSQLEYPCNERLVQTISESREENARYTYVPCSGHLLVTRAVRDIPEQPPMIMINMGWLGIRGRNIRNLNGRVQIGAYRYYIGGLTFAANNHFTGRIVIPQEDMFSTLLFCNGQGIQVLDDNEEHPDYLDSLLSLVFLFRII</sequence>
<dbReference type="AlphaFoldDB" id="A0A8S3T9N5"/>